<dbReference type="GeneID" id="13400280"/>
<organism evidence="1 2">
    <name type="scientific">Zymoseptoria tritici (strain CBS 115943 / IPO323)</name>
    <name type="common">Speckled leaf blotch fungus</name>
    <name type="synonym">Septoria tritici</name>
    <dbReference type="NCBI Taxonomy" id="336722"/>
    <lineage>
        <taxon>Eukaryota</taxon>
        <taxon>Fungi</taxon>
        <taxon>Dikarya</taxon>
        <taxon>Ascomycota</taxon>
        <taxon>Pezizomycotina</taxon>
        <taxon>Dothideomycetes</taxon>
        <taxon>Dothideomycetidae</taxon>
        <taxon>Mycosphaerellales</taxon>
        <taxon>Mycosphaerellaceae</taxon>
        <taxon>Zymoseptoria</taxon>
    </lineage>
</organism>
<evidence type="ECO:0000313" key="1">
    <source>
        <dbReference type="EMBL" id="EGP90258.1"/>
    </source>
</evidence>
<proteinExistence type="predicted"/>
<dbReference type="EMBL" id="CM001197">
    <property type="protein sequence ID" value="EGP90258.1"/>
    <property type="molecule type" value="Genomic_DNA"/>
</dbReference>
<dbReference type="AlphaFoldDB" id="F9X4R3"/>
<keyword evidence="2" id="KW-1185">Reference proteome</keyword>
<gene>
    <name evidence="1" type="ORF">MYCGRDRAFT_91207</name>
</gene>
<dbReference type="OrthoDB" id="194443at2759"/>
<accession>F9X4R3</accession>
<dbReference type="KEGG" id="ztr:MYCGRDRAFT_91207"/>
<dbReference type="HOGENOM" id="CLU_1074455_0_0_1"/>
<sequence>MYRIRGKPSICRYPRCEASRLHQHQQGEETQRHGLDVPVFGDQAETTLVGGYRLHILRLRRAVKQQECSAQEASGARVHASRAGVEYSGCSAGNDLPLNEIDVFTAFVHWIYTGLLPEPDEDAAIATSTGPTYQGVSAAMKLTERLRVRVLAQEAICGGVMPPRLSEMKALRGFENDRENESQCGTFKTHCMAEWVLRVQRDLRVGYDRQGADVRAEDDPVRMTDLTKRDSARAYINLLERIWLYAWTNFLGVRGRLRG</sequence>
<reference evidence="1 2" key="1">
    <citation type="journal article" date="2011" name="PLoS Genet.">
        <title>Finished genome of the fungal wheat pathogen Mycosphaerella graminicola reveals dispensome structure, chromosome plasticity, and stealth pathogenesis.</title>
        <authorList>
            <person name="Goodwin S.B."/>
            <person name="Ben M'barek S."/>
            <person name="Dhillon B."/>
            <person name="Wittenberg A.H.J."/>
            <person name="Crane C.F."/>
            <person name="Hane J.K."/>
            <person name="Foster A.J."/>
            <person name="Van der Lee T.A.J."/>
            <person name="Grimwood J."/>
            <person name="Aerts A."/>
            <person name="Antoniw J."/>
            <person name="Bailey A."/>
            <person name="Bluhm B."/>
            <person name="Bowler J."/>
            <person name="Bristow J."/>
            <person name="van der Burgt A."/>
            <person name="Canto-Canche B."/>
            <person name="Churchill A.C.L."/>
            <person name="Conde-Ferraez L."/>
            <person name="Cools H.J."/>
            <person name="Coutinho P.M."/>
            <person name="Csukai M."/>
            <person name="Dehal P."/>
            <person name="De Wit P."/>
            <person name="Donzelli B."/>
            <person name="van de Geest H.C."/>
            <person name="van Ham R.C.H.J."/>
            <person name="Hammond-Kosack K.E."/>
            <person name="Henrissat B."/>
            <person name="Kilian A."/>
            <person name="Kobayashi A.K."/>
            <person name="Koopmann E."/>
            <person name="Kourmpetis Y."/>
            <person name="Kuzniar A."/>
            <person name="Lindquist E."/>
            <person name="Lombard V."/>
            <person name="Maliepaard C."/>
            <person name="Martins N."/>
            <person name="Mehrabi R."/>
            <person name="Nap J.P.H."/>
            <person name="Ponomarenko A."/>
            <person name="Rudd J.J."/>
            <person name="Salamov A."/>
            <person name="Schmutz J."/>
            <person name="Schouten H.J."/>
            <person name="Shapiro H."/>
            <person name="Stergiopoulos I."/>
            <person name="Torriani S.F.F."/>
            <person name="Tu H."/>
            <person name="de Vries R.P."/>
            <person name="Waalwijk C."/>
            <person name="Ware S.B."/>
            <person name="Wiebenga A."/>
            <person name="Zwiers L.-H."/>
            <person name="Oliver R.P."/>
            <person name="Grigoriev I.V."/>
            <person name="Kema G.H.J."/>
        </authorList>
    </citation>
    <scope>NUCLEOTIDE SEQUENCE [LARGE SCALE GENOMIC DNA]</scope>
    <source>
        <strain evidence="2">CBS 115943 / IPO323</strain>
    </source>
</reference>
<protein>
    <submittedName>
        <fullName evidence="1">Uncharacterized protein</fullName>
    </submittedName>
</protein>
<dbReference type="RefSeq" id="XP_003855282.1">
    <property type="nucleotide sequence ID" value="XM_003855234.1"/>
</dbReference>
<evidence type="ECO:0000313" key="2">
    <source>
        <dbReference type="Proteomes" id="UP000008062"/>
    </source>
</evidence>
<dbReference type="InParanoid" id="F9X4R3"/>
<name>F9X4R3_ZYMTI</name>
<dbReference type="Proteomes" id="UP000008062">
    <property type="component" value="Chromosome 2"/>
</dbReference>